<reference evidence="2 3" key="1">
    <citation type="submission" date="2015-07" db="EMBL/GenBank/DDBJ databases">
        <title>Genome sequences of 64 non-O157:H7 Shiga toxin-producing Escherichia coli strains.</title>
        <authorList>
            <person name="Gonzalez-Escalona N."/>
            <person name="Toro M."/>
            <person name="Timme R."/>
            <person name="Payne J."/>
        </authorList>
    </citation>
    <scope>NUCLEOTIDE SEQUENCE [LARGE SCALE GENOMIC DNA]</scope>
    <source>
        <strain evidence="2 3">CFSAN026843</strain>
    </source>
</reference>
<dbReference type="PANTHER" id="PTHR37951">
    <property type="entry name" value="CYTOPLASMIC PROTEIN-RELATED"/>
    <property type="match status" value="1"/>
</dbReference>
<comment type="caution">
    <text evidence="2">The sequence shown here is derived from an EMBL/GenBank/DDBJ whole genome shotgun (WGS) entry which is preliminary data.</text>
</comment>
<protein>
    <submittedName>
        <fullName evidence="2">ImpA</fullName>
    </submittedName>
</protein>
<dbReference type="InterPro" id="IPR010657">
    <property type="entry name" value="ImpA_N"/>
</dbReference>
<dbReference type="RefSeq" id="WP_040091076.1">
    <property type="nucleotide sequence ID" value="NZ_BFZV01000033.1"/>
</dbReference>
<dbReference type="EMBL" id="LGZN01000037">
    <property type="protein sequence ID" value="KNF67370.1"/>
    <property type="molecule type" value="Genomic_DNA"/>
</dbReference>
<evidence type="ECO:0000313" key="3">
    <source>
        <dbReference type="Proteomes" id="UP000037564"/>
    </source>
</evidence>
<dbReference type="Proteomes" id="UP000037564">
    <property type="component" value="Unassembled WGS sequence"/>
</dbReference>
<dbReference type="AlphaFoldDB" id="A0A0B0VPL5"/>
<dbReference type="InterPro" id="IPR017740">
    <property type="entry name" value="TssA-like"/>
</dbReference>
<organism evidence="2 3">
    <name type="scientific">Escherichia coli</name>
    <dbReference type="NCBI Taxonomy" id="562"/>
    <lineage>
        <taxon>Bacteria</taxon>
        <taxon>Pseudomonadati</taxon>
        <taxon>Pseudomonadota</taxon>
        <taxon>Gammaproteobacteria</taxon>
        <taxon>Enterobacterales</taxon>
        <taxon>Enterobacteriaceae</taxon>
        <taxon>Escherichia</taxon>
    </lineage>
</organism>
<name>A0A0B0VPL5_ECOLX</name>
<evidence type="ECO:0000313" key="2">
    <source>
        <dbReference type="EMBL" id="KNF67370.1"/>
    </source>
</evidence>
<dbReference type="PANTHER" id="PTHR37951:SF1">
    <property type="entry name" value="TYPE VI SECRETION SYSTEM COMPONENT TSSA1"/>
    <property type="match status" value="1"/>
</dbReference>
<evidence type="ECO:0000259" key="1">
    <source>
        <dbReference type="Pfam" id="PF06812"/>
    </source>
</evidence>
<feature type="domain" description="ImpA N-terminal" evidence="1">
    <location>
        <begin position="12"/>
        <end position="131"/>
    </location>
</feature>
<dbReference type="PATRIC" id="fig|562.7396.peg.3241"/>
<dbReference type="NCBIfam" id="TIGR03363">
    <property type="entry name" value="VI_chp_8"/>
    <property type="match status" value="1"/>
</dbReference>
<accession>A0A0B0VPL5</accession>
<dbReference type="Pfam" id="PF06812">
    <property type="entry name" value="ImpA_N"/>
    <property type="match status" value="1"/>
</dbReference>
<gene>
    <name evidence="2" type="ORF">WR15_16645</name>
</gene>
<proteinExistence type="predicted"/>
<sequence>MNKFETDTLLLPVIGESPAGDDIEYDPVYSEIRAARQNDPDYMSQGEWAVSEPRRADWRKVRKLCEVTLRNKSKDLQISCWYVESLTHLYALEGMSCGLEYLAKFISQYWTICWPSQEEGQEIRYSKLVRLDIDLSEYLKAYPLLDDKEITLSKWYKALSFEHSASLLEDGKEKLIEREGDHSVESFKKSVGKYNARKISEQLLKFSDLPDKIDEIESFYFFHTHEDIHNIFSKTRHAISEIIDLLSRFLPQEVQDNKSAAQFSVELENMETKKVFPEEQKEFDTVLTNSIDKEMSREKAIEQLKKISVFFRQSEPTSPVPYLLERAVRWSTMTMSEWLEELLKDNESMEQINRILKG</sequence>